<dbReference type="EMBL" id="AMZO01000009">
    <property type="protein sequence ID" value="ELR66279.1"/>
    <property type="molecule type" value="Genomic_DNA"/>
</dbReference>
<dbReference type="GO" id="GO:0000976">
    <property type="term" value="F:transcription cis-regulatory region binding"/>
    <property type="evidence" value="ECO:0007669"/>
    <property type="project" value="TreeGrafter"/>
</dbReference>
<evidence type="ECO:0000256" key="1">
    <source>
        <dbReference type="ARBA" id="ARBA00023015"/>
    </source>
</evidence>
<comment type="caution">
    <text evidence="5">The sequence shown here is derived from an EMBL/GenBank/DDBJ whole genome shotgun (WGS) entry which is preliminary data.</text>
</comment>
<organism evidence="5 6">
    <name type="scientific">Photobacterium marinum</name>
    <dbReference type="NCBI Taxonomy" id="1056511"/>
    <lineage>
        <taxon>Bacteria</taxon>
        <taxon>Pseudomonadati</taxon>
        <taxon>Pseudomonadota</taxon>
        <taxon>Gammaproteobacteria</taxon>
        <taxon>Vibrionales</taxon>
        <taxon>Vibrionaceae</taxon>
        <taxon>Photobacterium</taxon>
    </lineage>
</organism>
<evidence type="ECO:0000313" key="6">
    <source>
        <dbReference type="Proteomes" id="UP000011134"/>
    </source>
</evidence>
<dbReference type="GO" id="GO:0003700">
    <property type="term" value="F:DNA-binding transcription factor activity"/>
    <property type="evidence" value="ECO:0007669"/>
    <property type="project" value="InterPro"/>
</dbReference>
<dbReference type="PRINTS" id="PR00032">
    <property type="entry name" value="HTHARAC"/>
</dbReference>
<keyword evidence="6" id="KW-1185">Reference proteome</keyword>
<dbReference type="InterPro" id="IPR009057">
    <property type="entry name" value="Homeodomain-like_sf"/>
</dbReference>
<dbReference type="RefSeq" id="WP_007464650.1">
    <property type="nucleotide sequence ID" value="NZ_AMZO01000009.1"/>
</dbReference>
<gene>
    <name evidence="5" type="ORF">C942_04941</name>
</gene>
<dbReference type="PROSITE" id="PS00041">
    <property type="entry name" value="HTH_ARAC_FAMILY_1"/>
    <property type="match status" value="1"/>
</dbReference>
<dbReference type="PANTHER" id="PTHR47894:SF1">
    <property type="entry name" value="HTH-TYPE TRANSCRIPTIONAL REGULATOR VQSM"/>
    <property type="match status" value="1"/>
</dbReference>
<dbReference type="Pfam" id="PF12833">
    <property type="entry name" value="HTH_18"/>
    <property type="match status" value="1"/>
</dbReference>
<dbReference type="Gene3D" id="1.10.10.60">
    <property type="entry name" value="Homeodomain-like"/>
    <property type="match status" value="1"/>
</dbReference>
<dbReference type="SMART" id="SM00342">
    <property type="entry name" value="HTH_ARAC"/>
    <property type="match status" value="1"/>
</dbReference>
<dbReference type="AlphaFoldDB" id="L8JFL5"/>
<proteinExistence type="predicted"/>
<dbReference type="InterPro" id="IPR018062">
    <property type="entry name" value="HTH_AraC-typ_CS"/>
</dbReference>
<dbReference type="GO" id="GO:0005829">
    <property type="term" value="C:cytosol"/>
    <property type="evidence" value="ECO:0007669"/>
    <property type="project" value="TreeGrafter"/>
</dbReference>
<keyword evidence="3" id="KW-0804">Transcription</keyword>
<dbReference type="InterPro" id="IPR018060">
    <property type="entry name" value="HTH_AraC"/>
</dbReference>
<evidence type="ECO:0000256" key="2">
    <source>
        <dbReference type="ARBA" id="ARBA00023125"/>
    </source>
</evidence>
<sequence>MNKLNDCPITSTLSLIPYLKCLSEAGFDATKILKHHKLDSKIVQQYNYIPSYIAYEVLKSISKKINSKNIGIDAYKIVKLPTFIANIKSLMQSTDNVVEFFTLLSKNQHLIGSHFKIWLEVENNILFVCHQGSLSNSMPFTNQAEYFRTLSIIEIVRFYTGNDWKPLELHFNSMNSPPIDMIINTEARRVFVNQQYAKIPIIENFKQEAISPQIGIFNFSIESNIIDRLKLVTNTFINHEDLSLSLISDLFGCSNRTLQRVLKKDGVNFRDFIKQQKLEHAISLLHDNTPISDIAHRLGYKDPANFTRSFKSYYGVAPSLFREKQPTNFKSPE</sequence>
<reference evidence="5 6" key="1">
    <citation type="submission" date="2012-12" db="EMBL/GenBank/DDBJ databases">
        <title>Genome Assembly of Photobacterium sp. AK15.</title>
        <authorList>
            <person name="Khatri I."/>
            <person name="Vaidya B."/>
            <person name="Srinivas T.N.R."/>
            <person name="Subramanian S."/>
            <person name="Pinnaka A."/>
        </authorList>
    </citation>
    <scope>NUCLEOTIDE SEQUENCE [LARGE SCALE GENOMIC DNA]</scope>
    <source>
        <strain evidence="5 6">AK15</strain>
    </source>
</reference>
<evidence type="ECO:0000256" key="3">
    <source>
        <dbReference type="ARBA" id="ARBA00023163"/>
    </source>
</evidence>
<protein>
    <submittedName>
        <fullName evidence="5">Transcriptional regulator, AraC family</fullName>
    </submittedName>
</protein>
<dbReference type="PROSITE" id="PS01124">
    <property type="entry name" value="HTH_ARAC_FAMILY_2"/>
    <property type="match status" value="1"/>
</dbReference>
<dbReference type="OrthoDB" id="6396588at2"/>
<dbReference type="SUPFAM" id="SSF46689">
    <property type="entry name" value="Homeodomain-like"/>
    <property type="match status" value="1"/>
</dbReference>
<dbReference type="InterPro" id="IPR020449">
    <property type="entry name" value="Tscrpt_reg_AraC-type_HTH"/>
</dbReference>
<evidence type="ECO:0000259" key="4">
    <source>
        <dbReference type="PROSITE" id="PS01124"/>
    </source>
</evidence>
<dbReference type="PATRIC" id="fig|1056511.3.peg.1755"/>
<keyword evidence="2" id="KW-0238">DNA-binding</keyword>
<keyword evidence="1" id="KW-0805">Transcription regulation</keyword>
<accession>L8JFL5</accession>
<feature type="domain" description="HTH araC/xylS-type" evidence="4">
    <location>
        <begin position="227"/>
        <end position="324"/>
    </location>
</feature>
<evidence type="ECO:0000313" key="5">
    <source>
        <dbReference type="EMBL" id="ELR66279.1"/>
    </source>
</evidence>
<name>L8JFL5_9GAMM</name>
<dbReference type="Proteomes" id="UP000011134">
    <property type="component" value="Unassembled WGS sequence"/>
</dbReference>
<dbReference type="PANTHER" id="PTHR47894">
    <property type="entry name" value="HTH-TYPE TRANSCRIPTIONAL REGULATOR GADX"/>
    <property type="match status" value="1"/>
</dbReference>